<evidence type="ECO:0000313" key="1">
    <source>
        <dbReference type="EMBL" id="KZV18088.1"/>
    </source>
</evidence>
<reference evidence="1 2" key="1">
    <citation type="journal article" date="2015" name="Proc. Natl. Acad. Sci. U.S.A.">
        <title>The resurrection genome of Boea hygrometrica: A blueprint for survival of dehydration.</title>
        <authorList>
            <person name="Xiao L."/>
            <person name="Yang G."/>
            <person name="Zhang L."/>
            <person name="Yang X."/>
            <person name="Zhao S."/>
            <person name="Ji Z."/>
            <person name="Zhou Q."/>
            <person name="Hu M."/>
            <person name="Wang Y."/>
            <person name="Chen M."/>
            <person name="Xu Y."/>
            <person name="Jin H."/>
            <person name="Xiao X."/>
            <person name="Hu G."/>
            <person name="Bao F."/>
            <person name="Hu Y."/>
            <person name="Wan P."/>
            <person name="Li L."/>
            <person name="Deng X."/>
            <person name="Kuang T."/>
            <person name="Xiang C."/>
            <person name="Zhu J.K."/>
            <person name="Oliver M.J."/>
            <person name="He Y."/>
        </authorList>
    </citation>
    <scope>NUCLEOTIDE SEQUENCE [LARGE SCALE GENOMIC DNA]</scope>
    <source>
        <strain evidence="2">cv. XS01</strain>
    </source>
</reference>
<keyword evidence="2" id="KW-1185">Reference proteome</keyword>
<dbReference type="AlphaFoldDB" id="A0A2Z7A8P9"/>
<gene>
    <name evidence="1" type="ORF">F511_32041</name>
</gene>
<sequence>MRFCPDIASSTSMMIGWLETAEPGMVVHVADGRRVPCVSSPLPNVRTPFVGNGWHHGWNHWNRLDLGVVQSAGLRAGGG</sequence>
<evidence type="ECO:0000313" key="2">
    <source>
        <dbReference type="Proteomes" id="UP000250235"/>
    </source>
</evidence>
<proteinExistence type="predicted"/>
<dbReference type="Proteomes" id="UP000250235">
    <property type="component" value="Unassembled WGS sequence"/>
</dbReference>
<organism evidence="1 2">
    <name type="scientific">Dorcoceras hygrometricum</name>
    <dbReference type="NCBI Taxonomy" id="472368"/>
    <lineage>
        <taxon>Eukaryota</taxon>
        <taxon>Viridiplantae</taxon>
        <taxon>Streptophyta</taxon>
        <taxon>Embryophyta</taxon>
        <taxon>Tracheophyta</taxon>
        <taxon>Spermatophyta</taxon>
        <taxon>Magnoliopsida</taxon>
        <taxon>eudicotyledons</taxon>
        <taxon>Gunneridae</taxon>
        <taxon>Pentapetalae</taxon>
        <taxon>asterids</taxon>
        <taxon>lamiids</taxon>
        <taxon>Lamiales</taxon>
        <taxon>Gesneriaceae</taxon>
        <taxon>Didymocarpoideae</taxon>
        <taxon>Trichosporeae</taxon>
        <taxon>Loxocarpinae</taxon>
        <taxon>Dorcoceras</taxon>
    </lineage>
</organism>
<protein>
    <submittedName>
        <fullName evidence="1">Uncharacterized protein</fullName>
    </submittedName>
</protein>
<dbReference type="EMBL" id="KV017529">
    <property type="protein sequence ID" value="KZV18088.1"/>
    <property type="molecule type" value="Genomic_DNA"/>
</dbReference>
<name>A0A2Z7A8P9_9LAMI</name>
<accession>A0A2Z7A8P9</accession>